<proteinExistence type="predicted"/>
<name>A0A9E7HN32_9LILI</name>
<reference evidence="2" key="1">
    <citation type="submission" date="2022-05" db="EMBL/GenBank/DDBJ databases">
        <title>The Musa troglodytarum L. genome provides insights into the mechanism of non-climacteric behaviour and enrichment of carotenoids.</title>
        <authorList>
            <person name="Wang J."/>
        </authorList>
    </citation>
    <scope>NUCLEOTIDE SEQUENCE</scope>
    <source>
        <tissue evidence="2">Leaf</tissue>
    </source>
</reference>
<dbReference type="Proteomes" id="UP001055439">
    <property type="component" value="Chromosome 8"/>
</dbReference>
<dbReference type="EMBL" id="CP097510">
    <property type="protein sequence ID" value="URE36840.1"/>
    <property type="molecule type" value="Genomic_DNA"/>
</dbReference>
<keyword evidence="3" id="KW-1185">Reference proteome</keyword>
<evidence type="ECO:0000256" key="1">
    <source>
        <dbReference type="SAM" id="SignalP"/>
    </source>
</evidence>
<accession>A0A9E7HN32</accession>
<evidence type="ECO:0000313" key="3">
    <source>
        <dbReference type="Proteomes" id="UP001055439"/>
    </source>
</evidence>
<dbReference type="EMBL" id="CP097510">
    <property type="protein sequence ID" value="URE36843.1"/>
    <property type="molecule type" value="Genomic_DNA"/>
</dbReference>
<feature type="chain" id="PRO_5040045752" evidence="1">
    <location>
        <begin position="25"/>
        <end position="84"/>
    </location>
</feature>
<keyword evidence="1" id="KW-0732">Signal</keyword>
<dbReference type="EMBL" id="CP097510">
    <property type="protein sequence ID" value="URE36842.1"/>
    <property type="molecule type" value="Genomic_DNA"/>
</dbReference>
<protein>
    <submittedName>
        <fullName evidence="2">Uncharacterized protein</fullName>
    </submittedName>
</protein>
<gene>
    <name evidence="2" type="ORF">MUK42_01701</name>
</gene>
<organism evidence="2 3">
    <name type="scientific">Musa troglodytarum</name>
    <name type="common">fe'i banana</name>
    <dbReference type="NCBI Taxonomy" id="320322"/>
    <lineage>
        <taxon>Eukaryota</taxon>
        <taxon>Viridiplantae</taxon>
        <taxon>Streptophyta</taxon>
        <taxon>Embryophyta</taxon>
        <taxon>Tracheophyta</taxon>
        <taxon>Spermatophyta</taxon>
        <taxon>Magnoliopsida</taxon>
        <taxon>Liliopsida</taxon>
        <taxon>Zingiberales</taxon>
        <taxon>Musaceae</taxon>
        <taxon>Musa</taxon>
    </lineage>
</organism>
<feature type="signal peptide" evidence="1">
    <location>
        <begin position="1"/>
        <end position="24"/>
    </location>
</feature>
<evidence type="ECO:0000313" key="2">
    <source>
        <dbReference type="EMBL" id="URE36840.1"/>
    </source>
</evidence>
<dbReference type="AlphaFoldDB" id="A0A9E7HN32"/>
<sequence>MKRMRSWHHQVVALMTIIVIPCPAQVQLESEEKWKVLLTYGNTPATRFHQLVATLLGSKSVAIGGESNAGLLDDILVTDNDLIL</sequence>